<dbReference type="FunCoup" id="A0A1V9Y0M1">
    <property type="interactions" value="598"/>
</dbReference>
<feature type="region of interest" description="Disordered" evidence="8">
    <location>
        <begin position="406"/>
        <end position="431"/>
    </location>
</feature>
<keyword evidence="3" id="KW-0479">Metal-binding</keyword>
<accession>A0A1V9Y0M1</accession>
<dbReference type="PROSITE" id="PS01358">
    <property type="entry name" value="ZF_RANBP2_1"/>
    <property type="match status" value="2"/>
</dbReference>
<proteinExistence type="predicted"/>
<dbReference type="Gene3D" id="4.10.1060.10">
    <property type="entry name" value="Zinc finger, RanBP2-type"/>
    <property type="match status" value="2"/>
</dbReference>
<dbReference type="EMBL" id="MNPL01001433">
    <property type="protein sequence ID" value="OQR79158.1"/>
    <property type="molecule type" value="Genomic_DNA"/>
</dbReference>
<evidence type="ECO:0000256" key="1">
    <source>
        <dbReference type="ARBA" id="ARBA00004123"/>
    </source>
</evidence>
<sequence length="1335" mass="137727">MSEKRSSLGSRADNNNSTVPPRTNKRRRTMLDSVAEVAKWLLPSWASEHEAAGQTPAGARISSNDEPSGSGVPTGLHGRYTSSFRNGERNLKRARFNTDLPHAATRREIIGRLSPVTPASSPPALADDVCDLDDGSDSSTSGCSSLSFAGLNVPTSSGVSIPVEEIDHQPNDRLKSLNRQVSVHIASGEPVLQRATPCAGNGKAKDISNAAKLSSTVGETSASGAGSFNFSLFPRSSRAHSSTLNTTLPPVTGTQSRLLSSSLHKPERSLNRSIFYDGKTTYGGAAAHRKLNLFSPSPYQMSATRNKAITNVRVQGQNSTAKRLIQALERINTPVQNAKRIPMGRPESAASQDSELRRKEALETIASFRQNMPPALSTCRTTVENAKIGSNVASAAQHAYTIDLDSDKTSVPPTTPSLSLVTSTPSSHHRTLKIPDTLSVDKGGGKMKSIKSIYSSRKTTSLIAEEEPAPPAPELCTAAPLPIKTLPSFSFATKPVTSSVVVSSAQDLAPKGASVRSPLTSLADFSNKPFEKTSVPLVCPSADSPEVFTFSGPVSLAKPVGPAMTKEEEFKFKHPLYLNKNGNTNIVNKMPAFTVTAPTMIVSNPGSLKVKEISKVFAPSSELSTSGSVLDALGSIAKDDKMATGSLGSNDFHSTSGRWDCQKCTVTNESSDDKCKVCEFKKLESILVNTQSVVPVSSTHNQWGDFLNKSSGQWMCETCTTPNKAEQMSCAACSEPKTGFKSGASEKSEGAPAVNSFKFGLPSASATTEKSDKKGNERKEESTSNFFSTAKDAGSPVSFGTSQNTLTSTASTGTPFKFGASSSESKPAESAEPLKNATPTPATALFSFGESPTTTAPPASTFTFGNSAIPSGISAPSAATFSFGTAAVLSTATSSTTPTLTTFSFGTPSAIMSPPSNDNVKLPTSDVSAFTTFGSSGTLFGACSLTATMTTKTPTASLQLFGPSTSTATATTTASLPTAKSSSFSFTTTSNTSAMTTQTSTFATPEKTETSKPLFNFGGTTPSTTTTLASSGAATPAPSSESAIAKTTTLASTPSPFAFSLTTNSNSSTTAPAPSASTGYNFGAAVNNTAPTLFSFGQRSAGPPQVAATSSTSGGFGTPAATTVHPTTANTFGALAASSPTQSTAPQFGTGPVASSGIFHFGATSPATSPPVMATSTVTPSGAPAFVFGQPNAASRASGNTASSGQPTIFSFGTNSGTTSAASTTGVNPNSPAPAFGFGPGPTMTSTQASATGGDMFKFVNPSAPPSAAPTFQFGQQQPVPTAGPCPFQFSAVGNSASPLVPSFMGTPTIENPFSAPLMTGRRVKRAVRRKPGPR</sequence>
<keyword evidence="5" id="KW-0862">Zinc</keyword>
<evidence type="ECO:0000256" key="2">
    <source>
        <dbReference type="ARBA" id="ARBA00022448"/>
    </source>
</evidence>
<dbReference type="GO" id="GO:0008270">
    <property type="term" value="F:zinc ion binding"/>
    <property type="evidence" value="ECO:0007669"/>
    <property type="project" value="UniProtKB-KW"/>
</dbReference>
<dbReference type="STRING" id="418985.A0A1V9Y0M1"/>
<dbReference type="GO" id="GO:0005643">
    <property type="term" value="C:nuclear pore"/>
    <property type="evidence" value="ECO:0007669"/>
    <property type="project" value="TreeGrafter"/>
</dbReference>
<feature type="compositionally biased region" description="Low complexity" evidence="8">
    <location>
        <begin position="409"/>
        <end position="426"/>
    </location>
</feature>
<dbReference type="GO" id="GO:0006405">
    <property type="term" value="P:RNA export from nucleus"/>
    <property type="evidence" value="ECO:0007669"/>
    <property type="project" value="TreeGrafter"/>
</dbReference>
<dbReference type="InterPro" id="IPR001876">
    <property type="entry name" value="Znf_RanBP2"/>
</dbReference>
<dbReference type="SMART" id="SM00547">
    <property type="entry name" value="ZnF_RBZ"/>
    <property type="match status" value="2"/>
</dbReference>
<keyword evidence="4 7" id="KW-0863">Zinc-finger</keyword>
<dbReference type="PANTHER" id="PTHR23193:SF23">
    <property type="entry name" value="NUCLEAR PORE COMPLEX PROTEIN NUP153"/>
    <property type="match status" value="1"/>
</dbReference>
<keyword evidence="2" id="KW-0813">Transport</keyword>
<feature type="compositionally biased region" description="Polar residues" evidence="8">
    <location>
        <begin position="798"/>
        <end position="814"/>
    </location>
</feature>
<feature type="domain" description="RanBP2-type" evidence="9">
    <location>
        <begin position="710"/>
        <end position="739"/>
    </location>
</feature>
<feature type="compositionally biased region" description="Low complexity" evidence="8">
    <location>
        <begin position="995"/>
        <end position="1004"/>
    </location>
</feature>
<evidence type="ECO:0000256" key="4">
    <source>
        <dbReference type="ARBA" id="ARBA00022771"/>
    </source>
</evidence>
<feature type="compositionally biased region" description="Polar residues" evidence="8">
    <location>
        <begin position="1193"/>
        <end position="1207"/>
    </location>
</feature>
<name>A0A1V9Y0M1_9ACAR</name>
<dbReference type="PANTHER" id="PTHR23193">
    <property type="entry name" value="NUCLEAR PORE COMPLEX PROTEIN NUP"/>
    <property type="match status" value="1"/>
</dbReference>
<feature type="compositionally biased region" description="Low complexity" evidence="8">
    <location>
        <begin position="820"/>
        <end position="833"/>
    </location>
</feature>
<feature type="compositionally biased region" description="Polar residues" evidence="8">
    <location>
        <begin position="7"/>
        <end position="21"/>
    </location>
</feature>
<feature type="domain" description="RanBP2-type" evidence="9">
    <location>
        <begin position="655"/>
        <end position="684"/>
    </location>
</feature>
<feature type="region of interest" description="Disordered" evidence="8">
    <location>
        <begin position="1"/>
        <end position="30"/>
    </location>
</feature>
<feature type="region of interest" description="Disordered" evidence="8">
    <location>
        <begin position="1193"/>
        <end position="1253"/>
    </location>
</feature>
<keyword evidence="11" id="KW-1185">Reference proteome</keyword>
<protein>
    <recommendedName>
        <fullName evidence="9">RanBP2-type domain-containing protein</fullName>
    </recommendedName>
</protein>
<evidence type="ECO:0000313" key="11">
    <source>
        <dbReference type="Proteomes" id="UP000192247"/>
    </source>
</evidence>
<comment type="caution">
    <text evidence="10">The sequence shown here is derived from an EMBL/GenBank/DDBJ whole genome shotgun (WGS) entry which is preliminary data.</text>
</comment>
<feature type="region of interest" description="Disordered" evidence="8">
    <location>
        <begin position="48"/>
        <end position="89"/>
    </location>
</feature>
<feature type="compositionally biased region" description="Low complexity" evidence="8">
    <location>
        <begin position="1208"/>
        <end position="1226"/>
    </location>
</feature>
<dbReference type="OrthoDB" id="6509638at2759"/>
<organism evidence="10 11">
    <name type="scientific">Tropilaelaps mercedesae</name>
    <dbReference type="NCBI Taxonomy" id="418985"/>
    <lineage>
        <taxon>Eukaryota</taxon>
        <taxon>Metazoa</taxon>
        <taxon>Ecdysozoa</taxon>
        <taxon>Arthropoda</taxon>
        <taxon>Chelicerata</taxon>
        <taxon>Arachnida</taxon>
        <taxon>Acari</taxon>
        <taxon>Parasitiformes</taxon>
        <taxon>Mesostigmata</taxon>
        <taxon>Gamasina</taxon>
        <taxon>Dermanyssoidea</taxon>
        <taxon>Laelapidae</taxon>
        <taxon>Tropilaelaps</taxon>
    </lineage>
</organism>
<feature type="compositionally biased region" description="Low complexity" evidence="8">
    <location>
        <begin position="1018"/>
        <end position="1039"/>
    </location>
</feature>
<keyword evidence="6" id="KW-0539">Nucleus</keyword>
<dbReference type="InParanoid" id="A0A1V9Y0M1"/>
<evidence type="ECO:0000313" key="10">
    <source>
        <dbReference type="EMBL" id="OQR79158.1"/>
    </source>
</evidence>
<evidence type="ECO:0000256" key="8">
    <source>
        <dbReference type="SAM" id="MobiDB-lite"/>
    </source>
</evidence>
<evidence type="ECO:0000256" key="3">
    <source>
        <dbReference type="ARBA" id="ARBA00022723"/>
    </source>
</evidence>
<evidence type="ECO:0000259" key="9">
    <source>
        <dbReference type="PROSITE" id="PS50199"/>
    </source>
</evidence>
<dbReference type="GO" id="GO:0008139">
    <property type="term" value="F:nuclear localization sequence binding"/>
    <property type="evidence" value="ECO:0007669"/>
    <property type="project" value="TreeGrafter"/>
</dbReference>
<gene>
    <name evidence="10" type="ORF">BIW11_05931</name>
</gene>
<dbReference type="InterPro" id="IPR026054">
    <property type="entry name" value="Nucleoporin"/>
</dbReference>
<evidence type="ECO:0000256" key="6">
    <source>
        <dbReference type="ARBA" id="ARBA00023242"/>
    </source>
</evidence>
<evidence type="ECO:0000256" key="5">
    <source>
        <dbReference type="ARBA" id="ARBA00022833"/>
    </source>
</evidence>
<dbReference type="Proteomes" id="UP000192247">
    <property type="component" value="Unassembled WGS sequence"/>
</dbReference>
<dbReference type="Pfam" id="PF00641">
    <property type="entry name" value="Zn_ribbon_RanBP"/>
    <property type="match status" value="2"/>
</dbReference>
<evidence type="ECO:0000256" key="7">
    <source>
        <dbReference type="PROSITE-ProRule" id="PRU00322"/>
    </source>
</evidence>
<dbReference type="GO" id="GO:0017056">
    <property type="term" value="F:structural constituent of nuclear pore"/>
    <property type="evidence" value="ECO:0007669"/>
    <property type="project" value="TreeGrafter"/>
</dbReference>
<feature type="region of interest" description="Disordered" evidence="8">
    <location>
        <begin position="741"/>
        <end position="840"/>
    </location>
</feature>
<dbReference type="GO" id="GO:0006606">
    <property type="term" value="P:protein import into nucleus"/>
    <property type="evidence" value="ECO:0007669"/>
    <property type="project" value="TreeGrafter"/>
</dbReference>
<reference evidence="10 11" key="1">
    <citation type="journal article" date="2017" name="Gigascience">
        <title>Draft genome of the honey bee ectoparasitic mite, Tropilaelaps mercedesae, is shaped by the parasitic life history.</title>
        <authorList>
            <person name="Dong X."/>
            <person name="Armstrong S.D."/>
            <person name="Xia D."/>
            <person name="Makepeace B.L."/>
            <person name="Darby A.C."/>
            <person name="Kadowaki T."/>
        </authorList>
    </citation>
    <scope>NUCLEOTIDE SEQUENCE [LARGE SCALE GENOMIC DNA]</scope>
    <source>
        <strain evidence="10">Wuxi-XJTLU</strain>
    </source>
</reference>
<feature type="region of interest" description="Disordered" evidence="8">
    <location>
        <begin position="1312"/>
        <end position="1335"/>
    </location>
</feature>
<feature type="compositionally biased region" description="Basic residues" evidence="8">
    <location>
        <begin position="1322"/>
        <end position="1335"/>
    </location>
</feature>
<feature type="compositionally biased region" description="Basic and acidic residues" evidence="8">
    <location>
        <begin position="769"/>
        <end position="782"/>
    </location>
</feature>
<comment type="subcellular location">
    <subcellularLocation>
        <location evidence="1">Nucleus</location>
    </subcellularLocation>
</comment>
<feature type="region of interest" description="Disordered" evidence="8">
    <location>
        <begin position="995"/>
        <end position="1039"/>
    </location>
</feature>
<dbReference type="PROSITE" id="PS50199">
    <property type="entry name" value="ZF_RANBP2_2"/>
    <property type="match status" value="2"/>
</dbReference>